<evidence type="ECO:0000256" key="1">
    <source>
        <dbReference type="SAM" id="MobiDB-lite"/>
    </source>
</evidence>
<dbReference type="VEuPathDB" id="FungiDB:CHGG_05782"/>
<dbReference type="OMA" id="CECMLFG"/>
<feature type="region of interest" description="Disordered" evidence="1">
    <location>
        <begin position="16"/>
        <end position="45"/>
    </location>
</feature>
<gene>
    <name evidence="2" type="ORF">CHGG_05782</name>
</gene>
<name>Q2H6D3_CHAGB</name>
<dbReference type="GeneID" id="4390130"/>
<evidence type="ECO:0000313" key="3">
    <source>
        <dbReference type="Proteomes" id="UP000001056"/>
    </source>
</evidence>
<dbReference type="OrthoDB" id="3468019at2759"/>
<dbReference type="HOGENOM" id="CLU_107714_2_2_1"/>
<reference evidence="3" key="1">
    <citation type="journal article" date="2015" name="Genome Announc.">
        <title>Draft genome sequence of the cellulolytic fungus Chaetomium globosum.</title>
        <authorList>
            <person name="Cuomo C.A."/>
            <person name="Untereiner W.A."/>
            <person name="Ma L.-J."/>
            <person name="Grabherr M."/>
            <person name="Birren B.W."/>
        </authorList>
    </citation>
    <scope>NUCLEOTIDE SEQUENCE [LARGE SCALE GENOMIC DNA]</scope>
    <source>
        <strain evidence="3">ATCC 6205 / CBS 148.51 / DSM 1962 / NBRC 6347 / NRRL 1970</strain>
    </source>
</reference>
<sequence>MAMAANDTTQQALDALTKRDMSSNSNLASGSQAIPGGESGYEPLYPNNIPTDSAVKSFITHFFEVSDDPGRNDEWVGFFDENATVIIGNDVAKGKEEIRKLRERMWKEVKARKHRLVKVFPASFSNDRSAIVLMNQAEYMLFGAVAYRMRDDAKEDAVAGWAGHAQLLRDGVAAPWRLGFYRVYIQR</sequence>
<keyword evidence="3" id="KW-1185">Reference proteome</keyword>
<protein>
    <recommendedName>
        <fullName evidence="4">SnoaL-like domain-containing protein</fullName>
    </recommendedName>
</protein>
<dbReference type="InterPro" id="IPR032710">
    <property type="entry name" value="NTF2-like_dom_sf"/>
</dbReference>
<dbReference type="PANTHER" id="PTHR39401">
    <property type="entry name" value="SNOAL-LIKE DOMAIN-CONTAINING PROTEIN"/>
    <property type="match status" value="1"/>
</dbReference>
<dbReference type="EMBL" id="CH408031">
    <property type="protein sequence ID" value="EAQ89163.1"/>
    <property type="molecule type" value="Genomic_DNA"/>
</dbReference>
<dbReference type="SUPFAM" id="SSF54427">
    <property type="entry name" value="NTF2-like"/>
    <property type="match status" value="1"/>
</dbReference>
<evidence type="ECO:0000313" key="2">
    <source>
        <dbReference type="EMBL" id="EAQ89163.1"/>
    </source>
</evidence>
<dbReference type="AlphaFoldDB" id="Q2H6D3"/>
<dbReference type="RefSeq" id="XP_001221877.1">
    <property type="nucleotide sequence ID" value="XM_001221876.1"/>
</dbReference>
<dbReference type="Gene3D" id="3.10.450.50">
    <property type="match status" value="1"/>
</dbReference>
<dbReference type="eggNOG" id="ENOG502RITC">
    <property type="taxonomic scope" value="Eukaryota"/>
</dbReference>
<organism evidence="2 3">
    <name type="scientific">Chaetomium globosum (strain ATCC 6205 / CBS 148.51 / DSM 1962 / NBRC 6347 / NRRL 1970)</name>
    <name type="common">Soil fungus</name>
    <dbReference type="NCBI Taxonomy" id="306901"/>
    <lineage>
        <taxon>Eukaryota</taxon>
        <taxon>Fungi</taxon>
        <taxon>Dikarya</taxon>
        <taxon>Ascomycota</taxon>
        <taxon>Pezizomycotina</taxon>
        <taxon>Sordariomycetes</taxon>
        <taxon>Sordariomycetidae</taxon>
        <taxon>Sordariales</taxon>
        <taxon>Chaetomiaceae</taxon>
        <taxon>Chaetomium</taxon>
    </lineage>
</organism>
<dbReference type="InParanoid" id="Q2H6D3"/>
<dbReference type="PANTHER" id="PTHR39401:SF1">
    <property type="entry name" value="SNOAL-LIKE DOMAIN-CONTAINING PROTEIN"/>
    <property type="match status" value="1"/>
</dbReference>
<accession>Q2H6D3</accession>
<feature type="compositionally biased region" description="Polar residues" evidence="1">
    <location>
        <begin position="22"/>
        <end position="32"/>
    </location>
</feature>
<proteinExistence type="predicted"/>
<evidence type="ECO:0008006" key="4">
    <source>
        <dbReference type="Google" id="ProtNLM"/>
    </source>
</evidence>
<dbReference type="Proteomes" id="UP000001056">
    <property type="component" value="Unassembled WGS sequence"/>
</dbReference>